<proteinExistence type="predicted"/>
<name>A0A643BN11_BALPH</name>
<dbReference type="AlphaFoldDB" id="A0A643BN11"/>
<keyword evidence="2" id="KW-1185">Reference proteome</keyword>
<evidence type="ECO:0000313" key="2">
    <source>
        <dbReference type="Proteomes" id="UP000437017"/>
    </source>
</evidence>
<accession>A0A643BN11</accession>
<organism evidence="1 2">
    <name type="scientific">Balaenoptera physalus</name>
    <name type="common">Fin whale</name>
    <name type="synonym">Balaena physalus</name>
    <dbReference type="NCBI Taxonomy" id="9770"/>
    <lineage>
        <taxon>Eukaryota</taxon>
        <taxon>Metazoa</taxon>
        <taxon>Chordata</taxon>
        <taxon>Craniata</taxon>
        <taxon>Vertebrata</taxon>
        <taxon>Euteleostomi</taxon>
        <taxon>Mammalia</taxon>
        <taxon>Eutheria</taxon>
        <taxon>Laurasiatheria</taxon>
        <taxon>Artiodactyla</taxon>
        <taxon>Whippomorpha</taxon>
        <taxon>Cetacea</taxon>
        <taxon>Mysticeti</taxon>
        <taxon>Balaenopteridae</taxon>
        <taxon>Balaenoptera</taxon>
    </lineage>
</organism>
<evidence type="ECO:0000313" key="1">
    <source>
        <dbReference type="EMBL" id="KAB0389361.1"/>
    </source>
</evidence>
<reference evidence="1 2" key="1">
    <citation type="journal article" date="2019" name="PLoS ONE">
        <title>Genomic analyses reveal an absence of contemporary introgressive admixture between fin whales and blue whales, despite known hybrids.</title>
        <authorList>
            <person name="Westbury M.V."/>
            <person name="Petersen B."/>
            <person name="Lorenzen E.D."/>
        </authorList>
    </citation>
    <scope>NUCLEOTIDE SEQUENCE [LARGE SCALE GENOMIC DNA]</scope>
    <source>
        <strain evidence="1">FinWhale-01</strain>
    </source>
</reference>
<protein>
    <submittedName>
        <fullName evidence="1">Uncharacterized protein</fullName>
    </submittedName>
</protein>
<feature type="non-terminal residue" evidence="1">
    <location>
        <position position="63"/>
    </location>
</feature>
<comment type="caution">
    <text evidence="1">The sequence shown here is derived from an EMBL/GenBank/DDBJ whole genome shotgun (WGS) entry which is preliminary data.</text>
</comment>
<gene>
    <name evidence="1" type="ORF">E2I00_007089</name>
</gene>
<sequence length="63" mass="7043">MMTKLGRAWRIRSTCPWTASTSARDTNVGIFSLQMGSQKTVCCRLFAEMGKPSVFVQKAQMIV</sequence>
<dbReference type="EMBL" id="SGJD01007537">
    <property type="protein sequence ID" value="KAB0389361.1"/>
    <property type="molecule type" value="Genomic_DNA"/>
</dbReference>
<dbReference type="Proteomes" id="UP000437017">
    <property type="component" value="Unassembled WGS sequence"/>
</dbReference>